<dbReference type="Proteomes" id="UP000290189">
    <property type="component" value="Unassembled WGS sequence"/>
</dbReference>
<reference evidence="2 3" key="1">
    <citation type="submission" date="2018-03" db="EMBL/GenBank/DDBJ databases">
        <authorList>
            <person name="Fogelqvist J."/>
        </authorList>
    </citation>
    <scope>NUCLEOTIDE SEQUENCE [LARGE SCALE GENOMIC DNA]</scope>
</reference>
<evidence type="ECO:0000313" key="2">
    <source>
        <dbReference type="EMBL" id="SPQ94532.1"/>
    </source>
</evidence>
<accession>A0A3P3Y2Z2</accession>
<dbReference type="EMBL" id="OVEO01000002">
    <property type="protein sequence ID" value="SPQ94532.1"/>
    <property type="molecule type" value="Genomic_DNA"/>
</dbReference>
<protein>
    <submittedName>
        <fullName evidence="2">Uncharacterized protein</fullName>
    </submittedName>
</protein>
<sequence>MAQFSSIIVPCQRAVLTNMTSPASGPWMTMLLQSVIFFQPQQYQRISGRSASDPQSSDPAPPSPFPEDIDDAVTGSFSQPDRTCVQSLCAVCSSSHLQNADEHLRQAIDNAVDMTNEADEEPDDDNDGEFDDNDDAAEIGRDYVSRVAEQAHALAFSFATDLLEAFFVANAAQTVDVTRKLARAGRQFRKFPESWKDRRINSSRTWAPGQSGGIQKAATKDAAGCCSTAYVDVEPSSPARRAPMRLLANRVAGCKEAAVSIPVGSCHPVVGVHAACRGHLSWASLAAGSGRCLAMAR</sequence>
<evidence type="ECO:0000256" key="1">
    <source>
        <dbReference type="SAM" id="MobiDB-lite"/>
    </source>
</evidence>
<feature type="region of interest" description="Disordered" evidence="1">
    <location>
        <begin position="116"/>
        <end position="135"/>
    </location>
</feature>
<dbReference type="AlphaFoldDB" id="A0A3P3Y2Z2"/>
<geneLocation type="mitochondrion" evidence="2"/>
<keyword evidence="2" id="KW-0496">Mitochondrion</keyword>
<gene>
    <name evidence="2" type="ORF">PLBR_LOCUS1747</name>
</gene>
<feature type="region of interest" description="Disordered" evidence="1">
    <location>
        <begin position="46"/>
        <end position="77"/>
    </location>
</feature>
<organism evidence="2 3">
    <name type="scientific">Plasmodiophora brassicae</name>
    <name type="common">Clubroot disease agent</name>
    <dbReference type="NCBI Taxonomy" id="37360"/>
    <lineage>
        <taxon>Eukaryota</taxon>
        <taxon>Sar</taxon>
        <taxon>Rhizaria</taxon>
        <taxon>Endomyxa</taxon>
        <taxon>Phytomyxea</taxon>
        <taxon>Plasmodiophorida</taxon>
        <taxon>Plasmodiophoridae</taxon>
        <taxon>Plasmodiophora</taxon>
    </lineage>
</organism>
<name>A0A3P3Y2Z2_PLABS</name>
<evidence type="ECO:0000313" key="3">
    <source>
        <dbReference type="Proteomes" id="UP000290189"/>
    </source>
</evidence>
<proteinExistence type="predicted"/>